<dbReference type="Proteomes" id="UP000503339">
    <property type="component" value="Chromosome"/>
</dbReference>
<dbReference type="AlphaFoldDB" id="A0A6M7URV9"/>
<sequence length="367" mass="37722">MSVLRRKADVPIPKLTREFAVETSAARVMGVGVVNQVLSRVPRGGVVPRFDGRQIHPLPAAAPDRPNARADAPRPRPSELLFVDPSVSDLGTILANLRPQVEAIVLDAARPAARQIALALEGRDDLDAVHVIAHGAPGRVSFAAGEWSARTLDDDAVDLAAIGQALDGLGELLLWSCNAGAGAAGTDFIDALARAAGAPVAAANNLIGAPALGGDWKLNVRTTEAAARPPLTRGGVMNYAAVLAVPLTSTGQGERLNVFGQWPAGTAAGTYFIVLNDGGTLNVIGQFIVPTNFGGTFAISEALPAGRYTVGPSAPGPSTIAVYNGRWSSSGNNAGTWSVGDFNPAISATLNKTGDVTPNQADRGAAR</sequence>
<accession>A0A6M7URV9</accession>
<evidence type="ECO:0000313" key="3">
    <source>
        <dbReference type="EMBL" id="QKC78798.1"/>
    </source>
</evidence>
<name>A0A6M7URV9_9HYPH</name>
<dbReference type="RefSeq" id="WP_081294038.1">
    <property type="nucleotide sequence ID" value="NZ_CP033361.1"/>
</dbReference>
<feature type="compositionally biased region" description="Basic and acidic residues" evidence="1">
    <location>
        <begin position="66"/>
        <end position="76"/>
    </location>
</feature>
<protein>
    <submittedName>
        <fullName evidence="3">DUF4347 domain-containing protein</fullName>
    </submittedName>
</protein>
<dbReference type="KEGG" id="merd:EB233_27580"/>
<keyword evidence="4" id="KW-1185">Reference proteome</keyword>
<evidence type="ECO:0000259" key="2">
    <source>
        <dbReference type="Pfam" id="PF14252"/>
    </source>
</evidence>
<feature type="region of interest" description="Disordered" evidence="1">
    <location>
        <begin position="50"/>
        <end position="76"/>
    </location>
</feature>
<dbReference type="Pfam" id="PF14252">
    <property type="entry name" value="DUF4347"/>
    <property type="match status" value="1"/>
</dbReference>
<gene>
    <name evidence="3" type="ORF">EB233_27580</name>
</gene>
<reference evidence="3 4" key="1">
    <citation type="submission" date="2018-10" db="EMBL/GenBank/DDBJ databases">
        <authorList>
            <person name="Perry B.J."/>
            <person name="Sullivan J.T."/>
            <person name="Murphy R.J.T."/>
            <person name="Ramsay J.P."/>
            <person name="Ronson C.W."/>
        </authorList>
    </citation>
    <scope>NUCLEOTIDE SEQUENCE [LARGE SCALE GENOMIC DNA]</scope>
    <source>
        <strain evidence="3 4">NZP2014</strain>
    </source>
</reference>
<proteinExistence type="predicted"/>
<feature type="domain" description="DUF4347" evidence="2">
    <location>
        <begin position="80"/>
        <end position="243"/>
    </location>
</feature>
<dbReference type="InterPro" id="IPR025592">
    <property type="entry name" value="DUF4347"/>
</dbReference>
<evidence type="ECO:0000313" key="4">
    <source>
        <dbReference type="Proteomes" id="UP000503339"/>
    </source>
</evidence>
<dbReference type="EMBL" id="CP033361">
    <property type="protein sequence ID" value="QKC78798.1"/>
    <property type="molecule type" value="Genomic_DNA"/>
</dbReference>
<evidence type="ECO:0000256" key="1">
    <source>
        <dbReference type="SAM" id="MobiDB-lite"/>
    </source>
</evidence>
<organism evidence="3 4">
    <name type="scientific">Mesorhizobium erdmanii</name>
    <dbReference type="NCBI Taxonomy" id="1777866"/>
    <lineage>
        <taxon>Bacteria</taxon>
        <taxon>Pseudomonadati</taxon>
        <taxon>Pseudomonadota</taxon>
        <taxon>Alphaproteobacteria</taxon>
        <taxon>Hyphomicrobiales</taxon>
        <taxon>Phyllobacteriaceae</taxon>
        <taxon>Mesorhizobium</taxon>
    </lineage>
</organism>